<gene>
    <name evidence="1" type="ORF">CXQ85_004851</name>
</gene>
<proteinExistence type="predicted"/>
<dbReference type="OrthoDB" id="185373at2759"/>
<sequence length="914" mass="103402">MLIRRWLSRGASASALARPGKPSGSHIKEKLAHFVETGQIQTFTPAQAAANLQRKNRRAAASAAKNTLSPQKALLLLRSKYDTGVIRSKASKEVIHLDKIKPSDLAVESKMSLSIFESLAEMKSVGRKHVPPKLLLHLLGITPEALLDPFKVTEATLKLLEIDQAPTRAMELCHLARGNAVVASNAVIEWCMDHGKIKWGQKALHDRKRWMIPTNDQTYVLYYKGLADNHEWGALSRSAVVDALSTYDRIKRPSVEVFNAFLSFAMKNYTNNQRLAMEFFERAETAKTFVPDCQTFTIFLNGRKRYIQDQVAQIKDAPNISATERTRQLFAAQAELVETATNVYKKVMASAMPPVPPTKEEAEADPGKLEHYRKQTSRLLMDIDPVFASTFLQCFVNNFSGTSVTPRSGSHYEYMLQGLEYLKMWCPEVESMLHFAKENDESKVLAPSADIKRRTEERIQEAEVPETDLPSTHVKELSLDEVNPLVVFPPPAFSTNKTRAIFSDKKKRLVDFSRPRFSDINKLVQHQNYINSDGKFGVKLPSSKSISLEKGLGINAFLLSNAVDSILKVGAVKEFYLAMWYILTNWGGIYVSRTDLRKHVAEDLTCGALPKSQYPDLTRARNDKGKFVVKECLVGERGATEDGGEFSKLSLSEKMDLTPPHQPSIVDTMLLENFIYKIDDSFPKRYVPARFITELLAAVLSPTSNLSKSLQPREKTFDAVFSVLKREVYFYNDKNLHKGAVDKRRKKLRNNTPKKSLTAEQLFDVLDPLSVLMRCIMVHEARLYGLDKKRQALMSNKFVESYDNLINHINSTTWIDAPDNHKNAFEVHKKIIGSGILFYTPKELCDPSKNIANAREVAKSVYFVYGALKDRDDLDDKSKKLMLALKSFIQLESKSVDVEEKLRALQWRVYNACK</sequence>
<evidence type="ECO:0008006" key="3">
    <source>
        <dbReference type="Google" id="ProtNLM"/>
    </source>
</evidence>
<evidence type="ECO:0000313" key="2">
    <source>
        <dbReference type="Proteomes" id="UP000244309"/>
    </source>
</evidence>
<dbReference type="Proteomes" id="UP000244309">
    <property type="component" value="Unassembled WGS sequence"/>
</dbReference>
<comment type="caution">
    <text evidence="1">The sequence shown here is derived from an EMBL/GenBank/DDBJ whole genome shotgun (WGS) entry which is preliminary data.</text>
</comment>
<reference evidence="1 2" key="1">
    <citation type="submission" date="2017-12" db="EMBL/GenBank/DDBJ databases">
        <title>Genome Sequence of a Multidrug-Resistant Candida haemulonii Isolate from a Patient with Chronic Leg Ulcers in Israel.</title>
        <authorList>
            <person name="Chow N.A."/>
            <person name="Gade L."/>
            <person name="Batra D."/>
            <person name="Rowe L.A."/>
            <person name="Ben-Ami R."/>
            <person name="Loparev V.N."/>
            <person name="Litvintseva A.P."/>
        </authorList>
    </citation>
    <scope>NUCLEOTIDE SEQUENCE [LARGE SCALE GENOMIC DNA]</scope>
    <source>
        <strain evidence="1 2">B11899</strain>
    </source>
</reference>
<organism evidence="1 2">
    <name type="scientific">Candidozyma haemuli</name>
    <dbReference type="NCBI Taxonomy" id="45357"/>
    <lineage>
        <taxon>Eukaryota</taxon>
        <taxon>Fungi</taxon>
        <taxon>Dikarya</taxon>
        <taxon>Ascomycota</taxon>
        <taxon>Saccharomycotina</taxon>
        <taxon>Pichiomycetes</taxon>
        <taxon>Metschnikowiaceae</taxon>
        <taxon>Candidozyma</taxon>
    </lineage>
</organism>
<evidence type="ECO:0000313" key="1">
    <source>
        <dbReference type="EMBL" id="PVH22181.1"/>
    </source>
</evidence>
<protein>
    <recommendedName>
        <fullName evidence="3">Mitochondrial group I intron splicing factor CCM1</fullName>
    </recommendedName>
</protein>
<dbReference type="RefSeq" id="XP_025343121.1">
    <property type="nucleotide sequence ID" value="XM_025488459.1"/>
</dbReference>
<name>A0A2V1AZ73_9ASCO</name>
<dbReference type="VEuPathDB" id="FungiDB:CXQ85_004851"/>
<dbReference type="AlphaFoldDB" id="A0A2V1AZ73"/>
<dbReference type="GeneID" id="37010181"/>
<keyword evidence="2" id="KW-1185">Reference proteome</keyword>
<dbReference type="EMBL" id="PKFO01000006">
    <property type="protein sequence ID" value="PVH22181.1"/>
    <property type="molecule type" value="Genomic_DNA"/>
</dbReference>
<dbReference type="STRING" id="45357.A0A2V1AZ73"/>
<accession>A0A2V1AZ73</accession>